<reference evidence="2 3" key="1">
    <citation type="submission" date="2017-08" db="EMBL/GenBank/DDBJ databases">
        <title>Infants hospitalized years apart are colonized by the same room-sourced microbial strains.</title>
        <authorList>
            <person name="Brooks B."/>
            <person name="Olm M.R."/>
            <person name="Firek B.A."/>
            <person name="Baker R."/>
            <person name="Thomas B.C."/>
            <person name="Morowitz M.J."/>
            <person name="Banfield J.F."/>
        </authorList>
    </citation>
    <scope>NUCLEOTIDE SEQUENCE [LARGE SCALE GENOMIC DNA]</scope>
    <source>
        <strain evidence="2">S2_005_003_R2_41</strain>
    </source>
</reference>
<name>A0A2W5SEY2_VARPD</name>
<dbReference type="InterPro" id="IPR032710">
    <property type="entry name" value="NTF2-like_dom_sf"/>
</dbReference>
<dbReference type="Pfam" id="PF13577">
    <property type="entry name" value="SnoaL_4"/>
    <property type="match status" value="1"/>
</dbReference>
<dbReference type="Gene3D" id="3.10.450.50">
    <property type="match status" value="1"/>
</dbReference>
<evidence type="ECO:0000313" key="3">
    <source>
        <dbReference type="Proteomes" id="UP000249135"/>
    </source>
</evidence>
<sequence>MDRDAERAIEWDCGQVLLRFYDAFDAWDYDGMAAQFIEDGVWHRAGKALKGREAIVAELHRRPTTQVIRHVVTNLIVDVQDADHAQARLYLTAYRHDAGEPRVVPAPMRGPALLLVVTAKLMRSTEGWLIVQQTMSREFEGRDGA</sequence>
<evidence type="ECO:0000313" key="2">
    <source>
        <dbReference type="EMBL" id="PZQ78103.1"/>
    </source>
</evidence>
<dbReference type="EMBL" id="QFPP01000005">
    <property type="protein sequence ID" value="PZQ78103.1"/>
    <property type="molecule type" value="Genomic_DNA"/>
</dbReference>
<dbReference type="SUPFAM" id="SSF54427">
    <property type="entry name" value="NTF2-like"/>
    <property type="match status" value="1"/>
</dbReference>
<comment type="caution">
    <text evidence="2">The sequence shown here is derived from an EMBL/GenBank/DDBJ whole genome shotgun (WGS) entry which is preliminary data.</text>
</comment>
<proteinExistence type="predicted"/>
<dbReference type="InterPro" id="IPR037401">
    <property type="entry name" value="SnoaL-like"/>
</dbReference>
<protein>
    <recommendedName>
        <fullName evidence="1">SnoaL-like domain-containing protein</fullName>
    </recommendedName>
</protein>
<dbReference type="AlphaFoldDB" id="A0A2W5SEY2"/>
<organism evidence="2 3">
    <name type="scientific">Variovorax paradoxus</name>
    <dbReference type="NCBI Taxonomy" id="34073"/>
    <lineage>
        <taxon>Bacteria</taxon>
        <taxon>Pseudomonadati</taxon>
        <taxon>Pseudomonadota</taxon>
        <taxon>Betaproteobacteria</taxon>
        <taxon>Burkholderiales</taxon>
        <taxon>Comamonadaceae</taxon>
        <taxon>Variovorax</taxon>
    </lineage>
</organism>
<gene>
    <name evidence="2" type="ORF">DI563_01365</name>
</gene>
<feature type="domain" description="SnoaL-like" evidence="1">
    <location>
        <begin position="11"/>
        <end position="131"/>
    </location>
</feature>
<evidence type="ECO:0000259" key="1">
    <source>
        <dbReference type="Pfam" id="PF13577"/>
    </source>
</evidence>
<accession>A0A2W5SEY2</accession>
<dbReference type="Proteomes" id="UP000249135">
    <property type="component" value="Unassembled WGS sequence"/>
</dbReference>
<dbReference type="CDD" id="cd00531">
    <property type="entry name" value="NTF2_like"/>
    <property type="match status" value="1"/>
</dbReference>